<sequence>MAPFKDGFVALATDHNAALPLRINNADLSLLHSFFDPLFTRLEYMDKGRFRDERAQRRAA</sequence>
<keyword evidence="2" id="KW-1185">Reference proteome</keyword>
<dbReference type="OrthoDB" id="1488184at2"/>
<evidence type="ECO:0000313" key="2">
    <source>
        <dbReference type="Proteomes" id="UP000241421"/>
    </source>
</evidence>
<evidence type="ECO:0000313" key="1">
    <source>
        <dbReference type="EMBL" id="PWF44993.1"/>
    </source>
</evidence>
<name>A0A2U2HH61_9BURK</name>
<dbReference type="RefSeq" id="WP_109246583.1">
    <property type="nucleotide sequence ID" value="NZ_PXWF02000259.1"/>
</dbReference>
<dbReference type="Proteomes" id="UP000241421">
    <property type="component" value="Unassembled WGS sequence"/>
</dbReference>
<reference evidence="1 2" key="1">
    <citation type="submission" date="2018-04" db="EMBL/GenBank/DDBJ databases">
        <title>Massilia violaceinigra sp. nov., a novel purple-pigmented bacterium isolated from Tianshan glacier, Xinjiang, China.</title>
        <authorList>
            <person name="Wang H."/>
        </authorList>
    </citation>
    <scope>NUCLEOTIDE SEQUENCE [LARGE SCALE GENOMIC DNA]</scope>
    <source>
        <strain evidence="1 2">B448-2</strain>
    </source>
</reference>
<protein>
    <submittedName>
        <fullName evidence="1">Uncharacterized protein</fullName>
    </submittedName>
</protein>
<dbReference type="EMBL" id="PXWF02000259">
    <property type="protein sequence ID" value="PWF44993.1"/>
    <property type="molecule type" value="Genomic_DNA"/>
</dbReference>
<accession>A0A2U2HH61</accession>
<dbReference type="AlphaFoldDB" id="A0A2U2HH61"/>
<comment type="caution">
    <text evidence="1">The sequence shown here is derived from an EMBL/GenBank/DDBJ whole genome shotgun (WGS) entry which is preliminary data.</text>
</comment>
<gene>
    <name evidence="1" type="ORF">C7C56_018465</name>
</gene>
<organism evidence="1 2">
    <name type="scientific">Massilia glaciei</name>
    <dbReference type="NCBI Taxonomy" id="1524097"/>
    <lineage>
        <taxon>Bacteria</taxon>
        <taxon>Pseudomonadati</taxon>
        <taxon>Pseudomonadota</taxon>
        <taxon>Betaproteobacteria</taxon>
        <taxon>Burkholderiales</taxon>
        <taxon>Oxalobacteraceae</taxon>
        <taxon>Telluria group</taxon>
        <taxon>Massilia</taxon>
    </lineage>
</organism>
<proteinExistence type="predicted"/>